<evidence type="ECO:0000313" key="6">
    <source>
        <dbReference type="EMBL" id="RKP21190.1"/>
    </source>
</evidence>
<feature type="non-terminal residue" evidence="6">
    <location>
        <position position="1"/>
    </location>
</feature>
<dbReference type="InterPro" id="IPR011009">
    <property type="entry name" value="Kinase-like_dom_sf"/>
</dbReference>
<reference evidence="7" key="1">
    <citation type="journal article" date="2018" name="Nat. Microbiol.">
        <title>Leveraging single-cell genomics to expand the fungal tree of life.</title>
        <authorList>
            <person name="Ahrendt S.R."/>
            <person name="Quandt C.A."/>
            <person name="Ciobanu D."/>
            <person name="Clum A."/>
            <person name="Salamov A."/>
            <person name="Andreopoulos B."/>
            <person name="Cheng J.F."/>
            <person name="Woyke T."/>
            <person name="Pelin A."/>
            <person name="Henrissat B."/>
            <person name="Reynolds N.K."/>
            <person name="Benny G.L."/>
            <person name="Smith M.E."/>
            <person name="James T.Y."/>
            <person name="Grigoriev I.V."/>
        </authorList>
    </citation>
    <scope>NUCLEOTIDE SEQUENCE [LARGE SCALE GENOMIC DNA]</scope>
    <source>
        <strain evidence="7">CSF55</strain>
    </source>
</reference>
<proteinExistence type="predicted"/>
<feature type="non-terminal residue" evidence="6">
    <location>
        <position position="141"/>
    </location>
</feature>
<dbReference type="GO" id="GO:0005737">
    <property type="term" value="C:cytoplasm"/>
    <property type="evidence" value="ECO:0007669"/>
    <property type="project" value="TreeGrafter"/>
</dbReference>
<dbReference type="InterPro" id="IPR000719">
    <property type="entry name" value="Prot_kinase_dom"/>
</dbReference>
<dbReference type="GO" id="GO:0035556">
    <property type="term" value="P:intracellular signal transduction"/>
    <property type="evidence" value="ECO:0007669"/>
    <property type="project" value="TreeGrafter"/>
</dbReference>
<name>A0A4P9YR62_ROZAC</name>
<organism evidence="6 7">
    <name type="scientific">Rozella allomycis (strain CSF55)</name>
    <dbReference type="NCBI Taxonomy" id="988480"/>
    <lineage>
        <taxon>Eukaryota</taxon>
        <taxon>Fungi</taxon>
        <taxon>Fungi incertae sedis</taxon>
        <taxon>Cryptomycota</taxon>
        <taxon>Cryptomycota incertae sedis</taxon>
        <taxon>Rozella</taxon>
    </lineage>
</organism>
<dbReference type="GO" id="GO:0005524">
    <property type="term" value="F:ATP binding"/>
    <property type="evidence" value="ECO:0007669"/>
    <property type="project" value="UniProtKB-UniRule"/>
</dbReference>
<dbReference type="PROSITE" id="PS50011">
    <property type="entry name" value="PROTEIN_KINASE_DOM"/>
    <property type="match status" value="1"/>
</dbReference>
<protein>
    <recommendedName>
        <fullName evidence="1">non-specific serine/threonine protein kinase</fullName>
        <ecNumber evidence="1">2.7.11.1</ecNumber>
    </recommendedName>
</protein>
<dbReference type="Gene3D" id="3.30.200.20">
    <property type="entry name" value="Phosphorylase Kinase, domain 1"/>
    <property type="match status" value="1"/>
</dbReference>
<evidence type="ECO:0000256" key="3">
    <source>
        <dbReference type="ARBA" id="ARBA00022840"/>
    </source>
</evidence>
<dbReference type="AlphaFoldDB" id="A0A4P9YR62"/>
<feature type="domain" description="Protein kinase" evidence="5">
    <location>
        <begin position="13"/>
        <end position="141"/>
    </location>
</feature>
<dbReference type="Proteomes" id="UP000281549">
    <property type="component" value="Unassembled WGS sequence"/>
</dbReference>
<dbReference type="PROSITE" id="PS00107">
    <property type="entry name" value="PROTEIN_KINASE_ATP"/>
    <property type="match status" value="1"/>
</dbReference>
<sequence length="141" mass="15882">ATINTKEDPEKVFQLIEIIGTGSYGDVYKARLLTSGDICAVKIIQLEPGEELDEVLNEVNFLKDCSHENIVSYLGCYLKKGNLKGEKFVWIAMEYCGGGSVEACYKSLKAPLSEIEISCIMREAFIGLEFLHQRFKIHRDI</sequence>
<dbReference type="SUPFAM" id="SSF56112">
    <property type="entry name" value="Protein kinase-like (PK-like)"/>
    <property type="match status" value="1"/>
</dbReference>
<dbReference type="InterPro" id="IPR050629">
    <property type="entry name" value="STE20/SPS1-PAK"/>
</dbReference>
<dbReference type="InterPro" id="IPR017441">
    <property type="entry name" value="Protein_kinase_ATP_BS"/>
</dbReference>
<evidence type="ECO:0000259" key="5">
    <source>
        <dbReference type="PROSITE" id="PS50011"/>
    </source>
</evidence>
<evidence type="ECO:0000256" key="4">
    <source>
        <dbReference type="PROSITE-ProRule" id="PRU10141"/>
    </source>
</evidence>
<evidence type="ECO:0000256" key="2">
    <source>
        <dbReference type="ARBA" id="ARBA00022741"/>
    </source>
</evidence>
<keyword evidence="2 4" id="KW-0547">Nucleotide-binding</keyword>
<keyword evidence="3 4" id="KW-0067">ATP-binding</keyword>
<dbReference type="Pfam" id="PF00069">
    <property type="entry name" value="Pkinase"/>
    <property type="match status" value="1"/>
</dbReference>
<dbReference type="EC" id="2.7.11.1" evidence="1"/>
<dbReference type="Gene3D" id="1.10.510.10">
    <property type="entry name" value="Transferase(Phosphotransferase) domain 1"/>
    <property type="match status" value="1"/>
</dbReference>
<feature type="binding site" evidence="4">
    <location>
        <position position="42"/>
    </location>
    <ligand>
        <name>ATP</name>
        <dbReference type="ChEBI" id="CHEBI:30616"/>
    </ligand>
</feature>
<evidence type="ECO:0000256" key="1">
    <source>
        <dbReference type="ARBA" id="ARBA00012513"/>
    </source>
</evidence>
<evidence type="ECO:0000313" key="7">
    <source>
        <dbReference type="Proteomes" id="UP000281549"/>
    </source>
</evidence>
<dbReference type="GO" id="GO:0004674">
    <property type="term" value="F:protein serine/threonine kinase activity"/>
    <property type="evidence" value="ECO:0007669"/>
    <property type="project" value="UniProtKB-EC"/>
</dbReference>
<dbReference type="PANTHER" id="PTHR48012:SF18">
    <property type="entry name" value="HAPPYHOUR, ISOFORM A"/>
    <property type="match status" value="1"/>
</dbReference>
<keyword evidence="6" id="KW-0808">Transferase</keyword>
<accession>A0A4P9YR62</accession>
<dbReference type="EMBL" id="ML004978">
    <property type="protein sequence ID" value="RKP21190.1"/>
    <property type="molecule type" value="Genomic_DNA"/>
</dbReference>
<dbReference type="PANTHER" id="PTHR48012">
    <property type="entry name" value="STERILE20-LIKE KINASE, ISOFORM B-RELATED"/>
    <property type="match status" value="1"/>
</dbReference>
<keyword evidence="6" id="KW-0418">Kinase</keyword>
<dbReference type="SMART" id="SM00220">
    <property type="entry name" value="S_TKc"/>
    <property type="match status" value="1"/>
</dbReference>
<gene>
    <name evidence="6" type="ORF">ROZALSC1DRAFT_417</name>
</gene>